<name>A0A0G4H0A8_VITBC</name>
<protein>
    <recommendedName>
        <fullName evidence="3">Prolyl 4-hydroxylase alpha subunit Fe(2+) 2OG dioxygenase domain-containing protein</fullName>
    </recommendedName>
</protein>
<sequence>MPTSYRRGDFLLEQTEGFNSSGFKAQTQRALAAKRCRWVAFFADIPHSVAPITSGYRLVLAYNLQRRRVTEMAPQAGAFLAPSLQDMIDSLHYHFKHLLTQLSYWERERKDNSYVIHLQHDYTPSSMSLEHLDRCQMWQCGLVDEDSAAAIRSYVEGIRAKKRQNNEYDDDELEEARLKALFPNCPLNMKDCDIFARAFEEACCPEWSNHFLYQYSSPLKTTNAGRGTSVSRWW</sequence>
<dbReference type="PhylomeDB" id="A0A0G4H0A8"/>
<gene>
    <name evidence="1" type="ORF">Vbra_572</name>
</gene>
<dbReference type="InParanoid" id="A0A0G4H0A8"/>
<evidence type="ECO:0000313" key="2">
    <source>
        <dbReference type="Proteomes" id="UP000041254"/>
    </source>
</evidence>
<evidence type="ECO:0008006" key="3">
    <source>
        <dbReference type="Google" id="ProtNLM"/>
    </source>
</evidence>
<dbReference type="AlphaFoldDB" id="A0A0G4H0A8"/>
<dbReference type="EMBL" id="CDMY01000905">
    <property type="protein sequence ID" value="CEM36717.1"/>
    <property type="molecule type" value="Genomic_DNA"/>
</dbReference>
<organism evidence="1 2">
    <name type="scientific">Vitrella brassicaformis (strain CCMP3155)</name>
    <dbReference type="NCBI Taxonomy" id="1169540"/>
    <lineage>
        <taxon>Eukaryota</taxon>
        <taxon>Sar</taxon>
        <taxon>Alveolata</taxon>
        <taxon>Colpodellida</taxon>
        <taxon>Vitrellaceae</taxon>
        <taxon>Vitrella</taxon>
    </lineage>
</organism>
<dbReference type="VEuPathDB" id="CryptoDB:Vbra_572"/>
<dbReference type="Proteomes" id="UP000041254">
    <property type="component" value="Unassembled WGS sequence"/>
</dbReference>
<reference evidence="1 2" key="1">
    <citation type="submission" date="2014-11" db="EMBL/GenBank/DDBJ databases">
        <authorList>
            <person name="Zhu J."/>
            <person name="Qi W."/>
            <person name="Song R."/>
        </authorList>
    </citation>
    <scope>NUCLEOTIDE SEQUENCE [LARGE SCALE GENOMIC DNA]</scope>
</reference>
<proteinExistence type="predicted"/>
<accession>A0A0G4H0A8</accession>
<evidence type="ECO:0000313" key="1">
    <source>
        <dbReference type="EMBL" id="CEM36717.1"/>
    </source>
</evidence>
<keyword evidence="2" id="KW-1185">Reference proteome</keyword>
<dbReference type="OrthoDB" id="27483at2759"/>